<dbReference type="InterPro" id="IPR027417">
    <property type="entry name" value="P-loop_NTPase"/>
</dbReference>
<dbReference type="PRINTS" id="PR00449">
    <property type="entry name" value="RASTRNSFRMNG"/>
</dbReference>
<accession>A0AA40KD55</accession>
<evidence type="ECO:0000313" key="4">
    <source>
        <dbReference type="Proteomes" id="UP001172155"/>
    </source>
</evidence>
<dbReference type="PROSITE" id="PS51419">
    <property type="entry name" value="RAB"/>
    <property type="match status" value="1"/>
</dbReference>
<dbReference type="AlphaFoldDB" id="A0AA40KD55"/>
<dbReference type="GO" id="GO:0003924">
    <property type="term" value="F:GTPase activity"/>
    <property type="evidence" value="ECO:0007669"/>
    <property type="project" value="InterPro"/>
</dbReference>
<dbReference type="GO" id="GO:0005525">
    <property type="term" value="F:GTP binding"/>
    <property type="evidence" value="ECO:0007669"/>
    <property type="project" value="UniProtKB-KW"/>
</dbReference>
<dbReference type="InterPro" id="IPR001806">
    <property type="entry name" value="Small_GTPase"/>
</dbReference>
<dbReference type="PANTHER" id="PTHR47977">
    <property type="entry name" value="RAS-RELATED PROTEIN RAB"/>
    <property type="match status" value="1"/>
</dbReference>
<dbReference type="SMART" id="SM00174">
    <property type="entry name" value="RHO"/>
    <property type="match status" value="1"/>
</dbReference>
<dbReference type="Pfam" id="PF00071">
    <property type="entry name" value="Ras"/>
    <property type="match status" value="1"/>
</dbReference>
<comment type="caution">
    <text evidence="3">The sequence shown here is derived from an EMBL/GenBank/DDBJ whole genome shotgun (WGS) entry which is preliminary data.</text>
</comment>
<reference evidence="3" key="1">
    <citation type="submission" date="2023-06" db="EMBL/GenBank/DDBJ databases">
        <title>Genome-scale phylogeny and comparative genomics of the fungal order Sordariales.</title>
        <authorList>
            <consortium name="Lawrence Berkeley National Laboratory"/>
            <person name="Hensen N."/>
            <person name="Bonometti L."/>
            <person name="Westerberg I."/>
            <person name="Brannstrom I.O."/>
            <person name="Guillou S."/>
            <person name="Cros-Aarteil S."/>
            <person name="Calhoun S."/>
            <person name="Haridas S."/>
            <person name="Kuo A."/>
            <person name="Mondo S."/>
            <person name="Pangilinan J."/>
            <person name="Riley R."/>
            <person name="LaButti K."/>
            <person name="Andreopoulos B."/>
            <person name="Lipzen A."/>
            <person name="Chen C."/>
            <person name="Yanf M."/>
            <person name="Daum C."/>
            <person name="Ng V."/>
            <person name="Clum A."/>
            <person name="Steindorff A."/>
            <person name="Ohm R."/>
            <person name="Martin F."/>
            <person name="Silar P."/>
            <person name="Natvig D."/>
            <person name="Lalanne C."/>
            <person name="Gautier V."/>
            <person name="Ament-velasquez S.L."/>
            <person name="Kruys A."/>
            <person name="Hutchinson M.I."/>
            <person name="Powell A.J."/>
            <person name="Barry K."/>
            <person name="Miller A.N."/>
            <person name="Grigoriev I.V."/>
            <person name="Debuchy R."/>
            <person name="Gladieux P."/>
            <person name="Thoren M.H."/>
            <person name="Johannesson H."/>
        </authorList>
    </citation>
    <scope>NUCLEOTIDE SEQUENCE</scope>
    <source>
        <strain evidence="3">SMH3187-1</strain>
    </source>
</reference>
<dbReference type="InterPro" id="IPR050227">
    <property type="entry name" value="Rab"/>
</dbReference>
<name>A0AA40KD55_9PEZI</name>
<dbReference type="FunFam" id="3.40.50.300:FF:001447">
    <property type="entry name" value="Ras-related protein Rab-1B"/>
    <property type="match status" value="1"/>
</dbReference>
<keyword evidence="3" id="KW-0378">Hydrolase</keyword>
<dbReference type="SMART" id="SM00175">
    <property type="entry name" value="RAB"/>
    <property type="match status" value="1"/>
</dbReference>
<keyword evidence="2" id="KW-0342">GTP-binding</keyword>
<dbReference type="EMBL" id="JAUKUD010000001">
    <property type="protein sequence ID" value="KAK0754814.1"/>
    <property type="molecule type" value="Genomic_DNA"/>
</dbReference>
<organism evidence="3 4">
    <name type="scientific">Schizothecium vesticola</name>
    <dbReference type="NCBI Taxonomy" id="314040"/>
    <lineage>
        <taxon>Eukaryota</taxon>
        <taxon>Fungi</taxon>
        <taxon>Dikarya</taxon>
        <taxon>Ascomycota</taxon>
        <taxon>Pezizomycotina</taxon>
        <taxon>Sordariomycetes</taxon>
        <taxon>Sordariomycetidae</taxon>
        <taxon>Sordariales</taxon>
        <taxon>Schizotheciaceae</taxon>
        <taxon>Schizothecium</taxon>
    </lineage>
</organism>
<dbReference type="InterPro" id="IPR005225">
    <property type="entry name" value="Small_GTP-bd"/>
</dbReference>
<dbReference type="PROSITE" id="PS51420">
    <property type="entry name" value="RHO"/>
    <property type="match status" value="1"/>
</dbReference>
<proteinExistence type="predicted"/>
<dbReference type="NCBIfam" id="TIGR00231">
    <property type="entry name" value="small_GTP"/>
    <property type="match status" value="1"/>
</dbReference>
<dbReference type="PROSITE" id="PS51421">
    <property type="entry name" value="RAS"/>
    <property type="match status" value="1"/>
</dbReference>
<protein>
    <submittedName>
        <fullName evidence="3">P-loop containing nucleoside triphosphate hydrolase protein</fullName>
    </submittedName>
</protein>
<keyword evidence="4" id="KW-1185">Reference proteome</keyword>
<evidence type="ECO:0000256" key="1">
    <source>
        <dbReference type="ARBA" id="ARBA00022741"/>
    </source>
</evidence>
<dbReference type="Proteomes" id="UP001172155">
    <property type="component" value="Unassembled WGS sequence"/>
</dbReference>
<dbReference type="SMART" id="SM00173">
    <property type="entry name" value="RAS"/>
    <property type="match status" value="1"/>
</dbReference>
<gene>
    <name evidence="3" type="ORF">B0T18DRAFT_316580</name>
</gene>
<dbReference type="SUPFAM" id="SSF52540">
    <property type="entry name" value="P-loop containing nucleoside triphosphate hydrolases"/>
    <property type="match status" value="1"/>
</dbReference>
<dbReference type="Gene3D" id="3.40.50.300">
    <property type="entry name" value="P-loop containing nucleotide triphosphate hydrolases"/>
    <property type="match status" value="1"/>
</dbReference>
<sequence length="206" mass="22160">MECEDALPTIKILLIGSSGVGKSALLQRYCDDKFDPEASAATIGIDFQVRKMTIGGKPYRVNLFDTAGQERFRTLSTSFYRGSHGVLLVYDISNRATFLAMERWFLEVETNTTEDIALHLVGTKLDKAAQGREVSTEEGCALAKKHGALFSEVSSLTRENVRKPFADVINQIMQTPALAASIHGGRPPGTVTLGGDGGGGSWGCAC</sequence>
<evidence type="ECO:0000313" key="3">
    <source>
        <dbReference type="EMBL" id="KAK0754814.1"/>
    </source>
</evidence>
<keyword evidence="1" id="KW-0547">Nucleotide-binding</keyword>
<dbReference type="CDD" id="cd00154">
    <property type="entry name" value="Rab"/>
    <property type="match status" value="1"/>
</dbReference>
<evidence type="ECO:0000256" key="2">
    <source>
        <dbReference type="ARBA" id="ARBA00023134"/>
    </source>
</evidence>